<name>A0A4Q7MXI8_9BURK</name>
<dbReference type="InterPro" id="IPR006860">
    <property type="entry name" value="FecR"/>
</dbReference>
<dbReference type="PANTHER" id="PTHR30273">
    <property type="entry name" value="PERIPLASMIC SIGNAL SENSOR AND SIGMA FACTOR ACTIVATOR FECR-RELATED"/>
    <property type="match status" value="1"/>
</dbReference>
<dbReference type="InterPro" id="IPR012373">
    <property type="entry name" value="Ferrdict_sens_TM"/>
</dbReference>
<feature type="domain" description="FecR protein" evidence="1">
    <location>
        <begin position="122"/>
        <end position="214"/>
    </location>
</feature>
<dbReference type="Proteomes" id="UP000292039">
    <property type="component" value="Unassembled WGS sequence"/>
</dbReference>
<protein>
    <submittedName>
        <fullName evidence="3">FecR family protein</fullName>
    </submittedName>
</protein>
<organism evidence="3 4">
    <name type="scientific">Kerstersia gyiorum</name>
    <dbReference type="NCBI Taxonomy" id="206506"/>
    <lineage>
        <taxon>Bacteria</taxon>
        <taxon>Pseudomonadati</taxon>
        <taxon>Pseudomonadota</taxon>
        <taxon>Betaproteobacteria</taxon>
        <taxon>Burkholderiales</taxon>
        <taxon>Alcaligenaceae</taxon>
        <taxon>Kerstersia</taxon>
    </lineage>
</organism>
<evidence type="ECO:0000259" key="1">
    <source>
        <dbReference type="Pfam" id="PF04773"/>
    </source>
</evidence>
<dbReference type="AlphaFoldDB" id="A0A4Q7MXI8"/>
<evidence type="ECO:0000313" key="4">
    <source>
        <dbReference type="Proteomes" id="UP000292039"/>
    </source>
</evidence>
<accession>A0A4Q7MXI8</accession>
<dbReference type="PANTHER" id="PTHR30273:SF2">
    <property type="entry name" value="PROTEIN FECR"/>
    <property type="match status" value="1"/>
</dbReference>
<gene>
    <name evidence="3" type="ORF">EV679_1002</name>
</gene>
<dbReference type="EMBL" id="SGWZ01000001">
    <property type="protein sequence ID" value="RZS73798.1"/>
    <property type="molecule type" value="Genomic_DNA"/>
</dbReference>
<feature type="domain" description="FecR N-terminal" evidence="2">
    <location>
        <begin position="18"/>
        <end position="57"/>
    </location>
</feature>
<dbReference type="Gene3D" id="2.60.120.1440">
    <property type="match status" value="1"/>
</dbReference>
<dbReference type="PIRSF" id="PIRSF018266">
    <property type="entry name" value="FecR"/>
    <property type="match status" value="1"/>
</dbReference>
<dbReference type="InterPro" id="IPR032623">
    <property type="entry name" value="FecR_N"/>
</dbReference>
<proteinExistence type="predicted"/>
<reference evidence="3 4" key="1">
    <citation type="submission" date="2019-02" db="EMBL/GenBank/DDBJ databases">
        <title>Genomic Encyclopedia of Type Strains, Phase IV (KMG-IV): sequencing the most valuable type-strain genomes for metagenomic binning, comparative biology and taxonomic classification.</title>
        <authorList>
            <person name="Goeker M."/>
        </authorList>
    </citation>
    <scope>NUCLEOTIDE SEQUENCE [LARGE SCALE GENOMIC DNA]</scope>
    <source>
        <strain evidence="3 4">DSM 16618</strain>
    </source>
</reference>
<evidence type="ECO:0000313" key="3">
    <source>
        <dbReference type="EMBL" id="RZS73798.1"/>
    </source>
</evidence>
<comment type="caution">
    <text evidence="3">The sequence shown here is derived from an EMBL/GenBank/DDBJ whole genome shotgun (WGS) entry which is preliminary data.</text>
</comment>
<dbReference type="Pfam" id="PF04773">
    <property type="entry name" value="FecR"/>
    <property type="match status" value="1"/>
</dbReference>
<evidence type="ECO:0000259" key="2">
    <source>
        <dbReference type="Pfam" id="PF16220"/>
    </source>
</evidence>
<sequence>MRPPGPADEAPLERGIVRQAAAWAARIQAGAEQQDQESCRRWRAADPRHEIAWQRVTGLGVALQDHLGAAGGPQVREVLGRAQHRAARRGLLRGVTGAAALAAIWYGAGPVRQTSAIWLADASSAPGERRILELDDGTLLYLNTRSAVDVNYTATARSVTLLQGEILIETAVDLQGRPFFVQTANAVLQPVGTRFVVRERAGMHYDLTVLQGAVDWLPLPADGRAALRVHAGERLAFGAGGAQTPEPAQRNAAAWERGMIVADNMPLADFLVELGRYRRGWLRCDPAIASLPVVGVFSVEDTDASLLLLSQILPVQVRHRSRFWVTVESLPS</sequence>
<dbReference type="Pfam" id="PF16220">
    <property type="entry name" value="DUF4880"/>
    <property type="match status" value="1"/>
</dbReference>
<dbReference type="GO" id="GO:0016989">
    <property type="term" value="F:sigma factor antagonist activity"/>
    <property type="evidence" value="ECO:0007669"/>
    <property type="project" value="TreeGrafter"/>
</dbReference>